<organism evidence="9 12">
    <name type="scientific">Labilibaculum euxinus</name>
    <dbReference type="NCBI Taxonomy" id="2686357"/>
    <lineage>
        <taxon>Bacteria</taxon>
        <taxon>Pseudomonadati</taxon>
        <taxon>Bacteroidota</taxon>
        <taxon>Bacteroidia</taxon>
        <taxon>Marinilabiliales</taxon>
        <taxon>Marinifilaceae</taxon>
        <taxon>Labilibaculum</taxon>
    </lineage>
</organism>
<accession>A0A7M4D1V5</accession>
<dbReference type="InterPro" id="IPR033985">
    <property type="entry name" value="SusD-like_N"/>
</dbReference>
<feature type="chain" id="PRO_5029523682" evidence="6">
    <location>
        <begin position="21"/>
        <end position="468"/>
    </location>
</feature>
<comment type="subcellular location">
    <subcellularLocation>
        <location evidence="1">Cell outer membrane</location>
    </subcellularLocation>
</comment>
<feature type="domain" description="SusD-like N-terminal" evidence="8">
    <location>
        <begin position="87"/>
        <end position="234"/>
    </location>
</feature>
<dbReference type="Proteomes" id="UP000285951">
    <property type="component" value="Unassembled WGS sequence"/>
</dbReference>
<dbReference type="SUPFAM" id="SSF48452">
    <property type="entry name" value="TPR-like"/>
    <property type="match status" value="1"/>
</dbReference>
<dbReference type="GO" id="GO:0009279">
    <property type="term" value="C:cell outer membrane"/>
    <property type="evidence" value="ECO:0007669"/>
    <property type="project" value="UniProtKB-SubCell"/>
</dbReference>
<sequence length="468" mass="52039">MKNILIFLSVALLMFSGCDSYLETDTYNQIDSENAFKTASDIKAARNGLYYALGSYRFCGNYVLAIGDFAADISVADGSSGHFVTINDYSFTDTQDELEKVWEYGYSIVNTATQMIPAINVLLANEETTDADKDDLNLYLAEVHALRAMAYFHMVNIFGLPYGTDSNPHGGLVLMDEQAIMPTEDVSRSSVVETYTLIMEDISNSLSAFDKTTSEMNGFYLNEAGVNALKARILLFMGDYQNAILAADKALTLKAAKSIGEADYLGMWKSLTLGEEEIFSIAKTEDDNLSANSLNTLYGSYKGSLYSDFKSDFGANDYRLNLIDNTHPMKFDGIESSAATSNIPQLRVSEMYLIKAECNANLGLLDVARTALLFTAKRNGDITDVTDLPTTKSDLLQFIAKERKREFFQEGHRFYDARRTSEKISVQGSDTDFDVSKFVYPIPADEINSGFKCEQNEGWFNNLPIPKK</sequence>
<feature type="signal peptide" evidence="6">
    <location>
        <begin position="1"/>
        <end position="20"/>
    </location>
</feature>
<comment type="similarity">
    <text evidence="2">Belongs to the SusD family.</text>
</comment>
<evidence type="ECO:0000256" key="4">
    <source>
        <dbReference type="ARBA" id="ARBA00023136"/>
    </source>
</evidence>
<dbReference type="Gene3D" id="1.25.40.900">
    <property type="match status" value="1"/>
</dbReference>
<keyword evidence="5" id="KW-0998">Cell outer membrane</keyword>
<dbReference type="CDD" id="cd08977">
    <property type="entry name" value="SusD"/>
    <property type="match status" value="1"/>
</dbReference>
<dbReference type="Pfam" id="PF14322">
    <property type="entry name" value="SusD-like_3"/>
    <property type="match status" value="1"/>
</dbReference>
<dbReference type="InterPro" id="IPR012944">
    <property type="entry name" value="SusD_RagB_dom"/>
</dbReference>
<dbReference type="PROSITE" id="PS51257">
    <property type="entry name" value="PROKAR_LIPOPROTEIN"/>
    <property type="match status" value="1"/>
</dbReference>
<comment type="caution">
    <text evidence="9">The sequence shown here is derived from an EMBL/GenBank/DDBJ whole genome shotgun (WGS) entry which is preliminary data.</text>
</comment>
<reference evidence="9 12" key="2">
    <citation type="submission" date="2019-12" db="EMBL/GenBank/DDBJ databases">
        <title>Draft genome sequence of Labilibaculum sp. strain 44 isolated from deep waters of Black Sea.</title>
        <authorList>
            <person name="Yadav S."/>
            <person name="Villanueva L."/>
        </authorList>
    </citation>
    <scope>NUCLEOTIDE SEQUENCE [LARGE SCALE GENOMIC DNA]</scope>
    <source>
        <strain evidence="9 12">44</strain>
    </source>
</reference>
<feature type="domain" description="RagB/SusD" evidence="7">
    <location>
        <begin position="330"/>
        <end position="459"/>
    </location>
</feature>
<reference evidence="10 11" key="1">
    <citation type="submission" date="2019-11" db="EMBL/GenBank/DDBJ databases">
        <title>Draft genome sequence of Labilibaculum sp. strain SYP isolated from Black Sea.</title>
        <authorList>
            <person name="Yadav S."/>
            <person name="Villanueva L."/>
        </authorList>
    </citation>
    <scope>NUCLEOTIDE SEQUENCE [LARGE SCALE GENOMIC DNA]</scope>
    <source>
        <strain evidence="10 11">44</strain>
    </source>
</reference>
<evidence type="ECO:0000256" key="2">
    <source>
        <dbReference type="ARBA" id="ARBA00006275"/>
    </source>
</evidence>
<protein>
    <submittedName>
        <fullName evidence="9">RagB/SusD family nutrient uptake outer membrane protein</fullName>
    </submittedName>
</protein>
<evidence type="ECO:0000313" key="9">
    <source>
        <dbReference type="EMBL" id="MUP36634.1"/>
    </source>
</evidence>
<evidence type="ECO:0000256" key="1">
    <source>
        <dbReference type="ARBA" id="ARBA00004442"/>
    </source>
</evidence>
<dbReference type="Pfam" id="PF07980">
    <property type="entry name" value="SusD_RagB"/>
    <property type="match status" value="1"/>
</dbReference>
<dbReference type="Proteomes" id="UP000462449">
    <property type="component" value="Unassembled WGS sequence"/>
</dbReference>
<dbReference type="OrthoDB" id="630434at2"/>
<dbReference type="InterPro" id="IPR011990">
    <property type="entry name" value="TPR-like_helical_dom_sf"/>
</dbReference>
<proteinExistence type="inferred from homology"/>
<evidence type="ECO:0000313" key="10">
    <source>
        <dbReference type="EMBL" id="MVB05839.1"/>
    </source>
</evidence>
<keyword evidence="11" id="KW-1185">Reference proteome</keyword>
<dbReference type="EMBL" id="QTZN02000002">
    <property type="protein sequence ID" value="MVB05839.1"/>
    <property type="molecule type" value="Genomic_DNA"/>
</dbReference>
<evidence type="ECO:0000313" key="11">
    <source>
        <dbReference type="Proteomes" id="UP000285951"/>
    </source>
</evidence>
<keyword evidence="4" id="KW-0472">Membrane</keyword>
<evidence type="ECO:0000259" key="8">
    <source>
        <dbReference type="Pfam" id="PF14322"/>
    </source>
</evidence>
<dbReference type="EMBL" id="WOTW01000002">
    <property type="protein sequence ID" value="MUP36634.1"/>
    <property type="molecule type" value="Genomic_DNA"/>
</dbReference>
<dbReference type="RefSeq" id="WP_156194546.1">
    <property type="nucleotide sequence ID" value="NZ_QTZN02000002.1"/>
</dbReference>
<dbReference type="Gene3D" id="1.25.40.390">
    <property type="match status" value="1"/>
</dbReference>
<evidence type="ECO:0000256" key="6">
    <source>
        <dbReference type="SAM" id="SignalP"/>
    </source>
</evidence>
<gene>
    <name evidence="10" type="ORF">DWB62_002230</name>
    <name evidence="9" type="ORF">GNY23_02230</name>
</gene>
<dbReference type="AlphaFoldDB" id="A0A7M4D1V5"/>
<evidence type="ECO:0000256" key="5">
    <source>
        <dbReference type="ARBA" id="ARBA00023237"/>
    </source>
</evidence>
<evidence type="ECO:0000256" key="3">
    <source>
        <dbReference type="ARBA" id="ARBA00022729"/>
    </source>
</evidence>
<dbReference type="Gene3D" id="2.20.20.130">
    <property type="match status" value="1"/>
</dbReference>
<evidence type="ECO:0000259" key="7">
    <source>
        <dbReference type="Pfam" id="PF07980"/>
    </source>
</evidence>
<name>A0A7M4D1V5_9BACT</name>
<keyword evidence="3 6" id="KW-0732">Signal</keyword>
<evidence type="ECO:0000313" key="12">
    <source>
        <dbReference type="Proteomes" id="UP000462449"/>
    </source>
</evidence>